<keyword evidence="6" id="KW-1185">Reference proteome</keyword>
<keyword evidence="4" id="KW-0812">Transmembrane</keyword>
<dbReference type="PANTHER" id="PTHR31571:SF1">
    <property type="entry name" value="ALTERED INHERITANCE OF MITOCHONDRIA PROTEIN 6"/>
    <property type="match status" value="1"/>
</dbReference>
<keyword evidence="4" id="KW-0472">Membrane</keyword>
<accession>A0A1Y1ZW53</accession>
<feature type="region of interest" description="Disordered" evidence="3">
    <location>
        <begin position="1"/>
        <end position="36"/>
    </location>
</feature>
<dbReference type="GO" id="GO:0006629">
    <property type="term" value="P:lipid metabolic process"/>
    <property type="evidence" value="ECO:0007669"/>
    <property type="project" value="InterPro"/>
</dbReference>
<dbReference type="AlphaFoldDB" id="A0A1Y1ZW53"/>
<dbReference type="Proteomes" id="UP000193144">
    <property type="component" value="Unassembled WGS sequence"/>
</dbReference>
<feature type="transmembrane region" description="Helical" evidence="4">
    <location>
        <begin position="80"/>
        <end position="106"/>
    </location>
</feature>
<name>A0A1Y1ZW53_9PLEO</name>
<dbReference type="InterPro" id="IPR051236">
    <property type="entry name" value="HAT_RTT109-like"/>
</dbReference>
<keyword evidence="4" id="KW-1133">Transmembrane helix</keyword>
<evidence type="ECO:0000313" key="5">
    <source>
        <dbReference type="EMBL" id="ORY14297.1"/>
    </source>
</evidence>
<feature type="compositionally biased region" description="Polar residues" evidence="3">
    <location>
        <begin position="24"/>
        <end position="34"/>
    </location>
</feature>
<evidence type="ECO:0000256" key="4">
    <source>
        <dbReference type="SAM" id="Phobius"/>
    </source>
</evidence>
<dbReference type="OrthoDB" id="4153866at2759"/>
<comment type="caution">
    <text evidence="5">The sequence shown here is derived from an EMBL/GenBank/DDBJ whole genome shotgun (WGS) entry which is preliminary data.</text>
</comment>
<dbReference type="PANTHER" id="PTHR31571">
    <property type="entry name" value="ALTERED INHERITANCE OF MITOCHONDRIA PROTEIN 6"/>
    <property type="match status" value="1"/>
</dbReference>
<proteinExistence type="inferred from homology"/>
<dbReference type="EMBL" id="MCFA01000034">
    <property type="protein sequence ID" value="ORY14297.1"/>
    <property type="molecule type" value="Genomic_DNA"/>
</dbReference>
<dbReference type="SUPFAM" id="SSF51695">
    <property type="entry name" value="PLC-like phosphodiesterases"/>
    <property type="match status" value="1"/>
</dbReference>
<comment type="similarity">
    <text evidence="1">Belongs to the AIM6 family.</text>
</comment>
<dbReference type="InterPro" id="IPR017946">
    <property type="entry name" value="PLC-like_Pdiesterase_TIM-brl"/>
</dbReference>
<dbReference type="GO" id="GO:0008081">
    <property type="term" value="F:phosphoric diester hydrolase activity"/>
    <property type="evidence" value="ECO:0007669"/>
    <property type="project" value="InterPro"/>
</dbReference>
<organism evidence="5 6">
    <name type="scientific">Clohesyomyces aquaticus</name>
    <dbReference type="NCBI Taxonomy" id="1231657"/>
    <lineage>
        <taxon>Eukaryota</taxon>
        <taxon>Fungi</taxon>
        <taxon>Dikarya</taxon>
        <taxon>Ascomycota</taxon>
        <taxon>Pezizomycotina</taxon>
        <taxon>Dothideomycetes</taxon>
        <taxon>Pleosporomycetidae</taxon>
        <taxon>Pleosporales</taxon>
        <taxon>Lindgomycetaceae</taxon>
        <taxon>Clohesyomyces</taxon>
    </lineage>
</organism>
<sequence>MPNSPSDLPPKRFRDEDTSDIESRSSTPVSQVDPTTAKWYHREGSSSWYALTSIRSWTSRRSGPLDPERTARRRVLFRRLLIVCVVLTCFGVAAAITYISFVAALVHRLNPPRVSSGLQHIVDEWKEPTSSGAYTFEWREDFSRDIVPKNCHSHNDYWRRVPTYEALAAGCISIEADIWQDYSELLVSHSWRATNKERTLRSLYLDPLTNIFTNRNVSKASTEDKEVGVFDADPNVSVILLIDIKNEGHSVWPILLSQLQPLHDKGWLTYFDGTKLVKGPLTVVGTGNTPFELVQANNTNRFVFYDAPLDDISNDKYTTENSYYASIAINKAIGRIWFNTLTSSQVDTLKRQIKAAANKNLVSRYWDTPSWPISLRDKVWFTLTDNDVGMLNVDDLISATRWNWNWCKIAGLTLCGNS</sequence>
<reference evidence="5 6" key="1">
    <citation type="submission" date="2016-07" db="EMBL/GenBank/DDBJ databases">
        <title>Pervasive Adenine N6-methylation of Active Genes in Fungi.</title>
        <authorList>
            <consortium name="DOE Joint Genome Institute"/>
            <person name="Mondo S.J."/>
            <person name="Dannebaum R.O."/>
            <person name="Kuo R.C."/>
            <person name="Labutti K."/>
            <person name="Haridas S."/>
            <person name="Kuo A."/>
            <person name="Salamov A."/>
            <person name="Ahrendt S.R."/>
            <person name="Lipzen A."/>
            <person name="Sullivan W."/>
            <person name="Andreopoulos W.B."/>
            <person name="Clum A."/>
            <person name="Lindquist E."/>
            <person name="Daum C."/>
            <person name="Ramamoorthy G.K."/>
            <person name="Gryganskyi A."/>
            <person name="Culley D."/>
            <person name="Magnuson J.K."/>
            <person name="James T.Y."/>
            <person name="O'Malley M.A."/>
            <person name="Stajich J.E."/>
            <person name="Spatafora J.W."/>
            <person name="Visel A."/>
            <person name="Grigoriev I.V."/>
        </authorList>
    </citation>
    <scope>NUCLEOTIDE SEQUENCE [LARGE SCALE GENOMIC DNA]</scope>
    <source>
        <strain evidence="5 6">CBS 115471</strain>
    </source>
</reference>
<evidence type="ECO:0000313" key="6">
    <source>
        <dbReference type="Proteomes" id="UP000193144"/>
    </source>
</evidence>
<evidence type="ECO:0000256" key="3">
    <source>
        <dbReference type="SAM" id="MobiDB-lite"/>
    </source>
</evidence>
<protein>
    <recommendedName>
        <fullName evidence="2">Altered inheritance of mitochondria protein 6</fullName>
    </recommendedName>
</protein>
<evidence type="ECO:0000256" key="2">
    <source>
        <dbReference type="ARBA" id="ARBA00014286"/>
    </source>
</evidence>
<dbReference type="STRING" id="1231657.A0A1Y1ZW53"/>
<evidence type="ECO:0000256" key="1">
    <source>
        <dbReference type="ARBA" id="ARBA00008858"/>
    </source>
</evidence>
<gene>
    <name evidence="5" type="ORF">BCR34DRAFT_479650</name>
</gene>